<dbReference type="InterPro" id="IPR013087">
    <property type="entry name" value="Znf_C2H2_type"/>
</dbReference>
<evidence type="ECO:0000256" key="1">
    <source>
        <dbReference type="SAM" id="MobiDB-lite"/>
    </source>
</evidence>
<comment type="caution">
    <text evidence="3">The sequence shown here is derived from an EMBL/GenBank/DDBJ whole genome shotgun (WGS) entry which is preliminary data.</text>
</comment>
<feature type="compositionally biased region" description="Acidic residues" evidence="1">
    <location>
        <begin position="388"/>
        <end position="397"/>
    </location>
</feature>
<dbReference type="InterPro" id="IPR000845">
    <property type="entry name" value="Nucleoside_phosphorylase_d"/>
</dbReference>
<dbReference type="Pfam" id="PF26082">
    <property type="entry name" value="zf-C2H2_AcuF"/>
    <property type="match status" value="1"/>
</dbReference>
<dbReference type="SMART" id="SM00355">
    <property type="entry name" value="ZnF_C2H2"/>
    <property type="match status" value="3"/>
</dbReference>
<organism evidence="3 4">
    <name type="scientific">Metarhizium robertsii</name>
    <dbReference type="NCBI Taxonomy" id="568076"/>
    <lineage>
        <taxon>Eukaryota</taxon>
        <taxon>Fungi</taxon>
        <taxon>Dikarya</taxon>
        <taxon>Ascomycota</taxon>
        <taxon>Pezizomycotina</taxon>
        <taxon>Sordariomycetes</taxon>
        <taxon>Hypocreomycetidae</taxon>
        <taxon>Hypocreales</taxon>
        <taxon>Clavicipitaceae</taxon>
        <taxon>Metarhizium</taxon>
    </lineage>
</organism>
<feature type="region of interest" description="Disordered" evidence="1">
    <location>
        <begin position="388"/>
        <end position="422"/>
    </location>
</feature>
<evidence type="ECO:0000313" key="3">
    <source>
        <dbReference type="EMBL" id="EXU98787.1"/>
    </source>
</evidence>
<dbReference type="PANTHER" id="PTHR35391:SF7">
    <property type="entry name" value="C2H2-TYPE DOMAIN-CONTAINING PROTEIN"/>
    <property type="match status" value="1"/>
</dbReference>
<gene>
    <name evidence="3" type="ORF">X797_008024</name>
</gene>
<accession>A0A014PNJ4</accession>
<reference evidence="3 4" key="1">
    <citation type="submission" date="2014-02" db="EMBL/GenBank/DDBJ databases">
        <title>The genome sequence of the entomopathogenic fungus Metarhizium robertsii ARSEF 2575.</title>
        <authorList>
            <person name="Giuliano Garisto Donzelli B."/>
            <person name="Roe B.A."/>
            <person name="Macmil S.L."/>
            <person name="Krasnoff S.B."/>
            <person name="Gibson D.M."/>
        </authorList>
    </citation>
    <scope>NUCLEOTIDE SEQUENCE [LARGE SCALE GENOMIC DNA]</scope>
    <source>
        <strain evidence="3 4">ARSEF 2575</strain>
    </source>
</reference>
<feature type="region of interest" description="Disordered" evidence="1">
    <location>
        <begin position="182"/>
        <end position="201"/>
    </location>
</feature>
<dbReference type="EMBL" id="JELW01000023">
    <property type="protein sequence ID" value="EXU98787.1"/>
    <property type="molecule type" value="Genomic_DNA"/>
</dbReference>
<dbReference type="GO" id="GO:0009116">
    <property type="term" value="P:nucleoside metabolic process"/>
    <property type="evidence" value="ECO:0007669"/>
    <property type="project" value="InterPro"/>
</dbReference>
<evidence type="ECO:0000259" key="2">
    <source>
        <dbReference type="PROSITE" id="PS00028"/>
    </source>
</evidence>
<dbReference type="Proteomes" id="UP000030151">
    <property type="component" value="Unassembled WGS sequence"/>
</dbReference>
<dbReference type="Gene3D" id="3.40.50.1580">
    <property type="entry name" value="Nucleoside phosphorylase domain"/>
    <property type="match status" value="1"/>
</dbReference>
<proteinExistence type="predicted"/>
<dbReference type="PANTHER" id="PTHR35391">
    <property type="entry name" value="C2H2-TYPE DOMAIN-CONTAINING PROTEIN-RELATED"/>
    <property type="match status" value="1"/>
</dbReference>
<sequence length="712" mass="79781">MDPTIRDKFLSCSELFKQAPAEYPDIQDAYKRFQAWYTNYTAGRAGTPSLDERMRDTPDTRCIILEFLGDLERALGYGKDSKQSPDANNSSKQNEALGSLVDKKLMQMQEAINDLESMSILIRMPASVDRYEKAKYVNVDHFIPIDKSHIEKLFPKADPVLRNKLLQGVLSRRRVLRYAQEHKEELAKESPSPQDEEGDENRIFGCADDETASDIPNSSSYMSIRVPPMPPAGQKGKPFQCPCCFSMIVAKNREEWERHVFSDMLPYVCLHTDCKEPDRLFHSLATWYYHERSFHQMWICIQGCSEQFDSETDFEAHLRVAHELKDIAQAEEHGAQLPDMETETSMWCPMCHDETQDPIQLMKHIGRHQVQLGLWPLLSMRCFDGEDGAEMSDEEDKVPDNPAPSQDAAGSDSPPPGSTETCLSLDRKDYTVAWICASPEGLATAEACLDAKHKPVPRIPSGDHFYSFGEINGHYIVIGCSGIRENRQTSNANLAAMMRENFPGVKLCLSVSIAGAVPAEGQNIRLGDVAAGAPGVLGLGMDGVLQPARPEYMAPMLLRRAAFELSVNYEIHGSTLGHDMDSILSTKSPRWRGYYSRPDSSSDNDGPAVHRGFIASGTTMLMSAEGRKALADRENVVCFEMQAAKLMEVSEMAEGFPVMLIRGIYDLCDYCDTHENEQWQPYAAMSAAVYARALLRHISPQEIKKYLVLKDA</sequence>
<dbReference type="SUPFAM" id="SSF53167">
    <property type="entry name" value="Purine and uridine phosphorylases"/>
    <property type="match status" value="1"/>
</dbReference>
<dbReference type="InterPro" id="IPR058925">
    <property type="entry name" value="zf-C2H2_AcuF"/>
</dbReference>
<evidence type="ECO:0000313" key="4">
    <source>
        <dbReference type="Proteomes" id="UP000030151"/>
    </source>
</evidence>
<dbReference type="OrthoDB" id="6133115at2759"/>
<protein>
    <submittedName>
        <fullName evidence="3">Phosphorylase superfamily</fullName>
    </submittedName>
</protein>
<dbReference type="GO" id="GO:0003824">
    <property type="term" value="F:catalytic activity"/>
    <property type="evidence" value="ECO:0007669"/>
    <property type="project" value="InterPro"/>
</dbReference>
<dbReference type="PROSITE" id="PS00028">
    <property type="entry name" value="ZINC_FINGER_C2H2_1"/>
    <property type="match status" value="1"/>
</dbReference>
<name>A0A014PNJ4_9HYPO</name>
<dbReference type="InterPro" id="IPR035994">
    <property type="entry name" value="Nucleoside_phosphorylase_sf"/>
</dbReference>
<dbReference type="Pfam" id="PF01048">
    <property type="entry name" value="PNP_UDP_1"/>
    <property type="match status" value="1"/>
</dbReference>
<dbReference type="AlphaFoldDB" id="A0A014PNJ4"/>
<dbReference type="eggNOG" id="KOG4177">
    <property type="taxonomic scope" value="Eukaryota"/>
</dbReference>
<dbReference type="HOGENOM" id="CLU_395913_0_0_1"/>
<feature type="domain" description="C2H2-type" evidence="2">
    <location>
        <begin position="300"/>
        <end position="322"/>
    </location>
</feature>